<dbReference type="SMART" id="SM00471">
    <property type="entry name" value="HDc"/>
    <property type="match status" value="2"/>
</dbReference>
<dbReference type="Proteomes" id="UP000199158">
    <property type="component" value="Unassembled WGS sequence"/>
</dbReference>
<dbReference type="PANTHER" id="PTHR43155">
    <property type="entry name" value="CYCLIC DI-GMP PHOSPHODIESTERASE PA4108-RELATED"/>
    <property type="match status" value="1"/>
</dbReference>
<dbReference type="InterPro" id="IPR006675">
    <property type="entry name" value="HDIG_dom"/>
</dbReference>
<evidence type="ECO:0000259" key="1">
    <source>
        <dbReference type="PROSITE" id="PS51831"/>
    </source>
</evidence>
<dbReference type="Gene3D" id="1.10.3210.10">
    <property type="entry name" value="Hypothetical protein af1432"/>
    <property type="match status" value="2"/>
</dbReference>
<dbReference type="SUPFAM" id="SSF109604">
    <property type="entry name" value="HD-domain/PDEase-like"/>
    <property type="match status" value="2"/>
</dbReference>
<sequence length="417" mass="48077">MIAMQNRDIISIVRKTLNLVDHRLVDHGERVAYIVCKMLQCQGTCSDYLIQRICFLAMMHDIGAYKTEEIDNIVEFETKSVWDHSVYGYLFINNFSPLSDLAEAVLYHHLDYDKILDLDCTHKEIAMMISLADRLDIYLKNTGYQFDESLSKSFPPKKFSAELFELFLLANEQFDIVTRIANGSYLEELIDFVAHYDFTPAEVDRYLKLLVYVIDFRSEATVTHTILTVGISMQIAKRINLTEPQKNAVYYGALLHDLGKISTPIQILENPGKLTRPEMEIMKHHVVVTEEILKDYIDPVICKIAVRHHEKMDGSGYPRGLTAQDLTLSERAVAVADIMSALCGKRSYKDSFSKEKTIEILTKMARDNKICNEIVQVVVENFDDILYNANKDYEHVFEAYRSLKSSYINLYKRCIEI</sequence>
<feature type="domain" description="HD-GYP" evidence="2">
    <location>
        <begin position="199"/>
        <end position="394"/>
    </location>
</feature>
<dbReference type="Pfam" id="PF13487">
    <property type="entry name" value="HD_5"/>
    <property type="match status" value="1"/>
</dbReference>
<evidence type="ECO:0000313" key="4">
    <source>
        <dbReference type="Proteomes" id="UP000199158"/>
    </source>
</evidence>
<dbReference type="Pfam" id="PF01966">
    <property type="entry name" value="HD"/>
    <property type="match status" value="1"/>
</dbReference>
<dbReference type="InterPro" id="IPR006674">
    <property type="entry name" value="HD_domain"/>
</dbReference>
<feature type="domain" description="HD" evidence="1">
    <location>
        <begin position="221"/>
        <end position="342"/>
    </location>
</feature>
<dbReference type="NCBIfam" id="TIGR00277">
    <property type="entry name" value="HDIG"/>
    <property type="match status" value="1"/>
</dbReference>
<keyword evidence="4" id="KW-1185">Reference proteome</keyword>
<dbReference type="STRING" id="474960.SAMN05216180_0474"/>
<dbReference type="EMBL" id="FOCG01000001">
    <property type="protein sequence ID" value="SEM54045.1"/>
    <property type="molecule type" value="Genomic_DNA"/>
</dbReference>
<proteinExistence type="predicted"/>
<gene>
    <name evidence="3" type="ORF">SAMN05216180_0474</name>
</gene>
<dbReference type="InterPro" id="IPR003607">
    <property type="entry name" value="HD/PDEase_dom"/>
</dbReference>
<dbReference type="RefSeq" id="WP_092751251.1">
    <property type="nucleotide sequence ID" value="NZ_FOCG01000001.1"/>
</dbReference>
<dbReference type="PROSITE" id="PS51831">
    <property type="entry name" value="HD"/>
    <property type="match status" value="1"/>
</dbReference>
<name>A0A1H7Z6Y3_9FIRM</name>
<dbReference type="OrthoDB" id="9804747at2"/>
<evidence type="ECO:0000259" key="2">
    <source>
        <dbReference type="PROSITE" id="PS51832"/>
    </source>
</evidence>
<accession>A0A1H7Z6Y3</accession>
<dbReference type="AlphaFoldDB" id="A0A1H7Z6Y3"/>
<dbReference type="PROSITE" id="PS51832">
    <property type="entry name" value="HD_GYP"/>
    <property type="match status" value="1"/>
</dbReference>
<organism evidence="3 4">
    <name type="scientific">Hydrogenoanaerobacterium saccharovorans</name>
    <dbReference type="NCBI Taxonomy" id="474960"/>
    <lineage>
        <taxon>Bacteria</taxon>
        <taxon>Bacillati</taxon>
        <taxon>Bacillota</taxon>
        <taxon>Clostridia</taxon>
        <taxon>Eubacteriales</taxon>
        <taxon>Oscillospiraceae</taxon>
        <taxon>Hydrogenoanaerobacterium</taxon>
    </lineage>
</organism>
<dbReference type="PANTHER" id="PTHR43155:SF2">
    <property type="entry name" value="CYCLIC DI-GMP PHOSPHODIESTERASE PA4108"/>
    <property type="match status" value="1"/>
</dbReference>
<protein>
    <submittedName>
        <fullName evidence="3">HDIG domain-containing protein</fullName>
    </submittedName>
</protein>
<evidence type="ECO:0000313" key="3">
    <source>
        <dbReference type="EMBL" id="SEM54045.1"/>
    </source>
</evidence>
<reference evidence="3 4" key="1">
    <citation type="submission" date="2016-10" db="EMBL/GenBank/DDBJ databases">
        <authorList>
            <person name="de Groot N.N."/>
        </authorList>
    </citation>
    <scope>NUCLEOTIDE SEQUENCE [LARGE SCALE GENOMIC DNA]</scope>
    <source>
        <strain evidence="3 4">CGMCC 1.5070</strain>
    </source>
</reference>
<dbReference type="CDD" id="cd00077">
    <property type="entry name" value="HDc"/>
    <property type="match status" value="1"/>
</dbReference>
<dbReference type="InterPro" id="IPR037522">
    <property type="entry name" value="HD_GYP_dom"/>
</dbReference>